<evidence type="ECO:0000313" key="2">
    <source>
        <dbReference type="EMBL" id="AIJ47637.1"/>
    </source>
</evidence>
<dbReference type="EMBL" id="CP006704">
    <property type="protein sequence ID" value="AIJ47637.1"/>
    <property type="molecule type" value="Genomic_DNA"/>
</dbReference>
<protein>
    <submittedName>
        <fullName evidence="2">Uncharacterized protein</fullName>
    </submittedName>
</protein>
<dbReference type="Proteomes" id="UP000028782">
    <property type="component" value="Chromosome"/>
</dbReference>
<evidence type="ECO:0000256" key="1">
    <source>
        <dbReference type="SAM" id="SignalP"/>
    </source>
</evidence>
<evidence type="ECO:0000313" key="3">
    <source>
        <dbReference type="Proteomes" id="UP000028782"/>
    </source>
</evidence>
<name>A0A076PWB2_COMTE</name>
<keyword evidence="1" id="KW-0732">Signal</keyword>
<sequence length="629" mass="70505">MWIDFMVFLPRIPAPVSLTAMAVALLLAGPAPQAAEPARQTGAAGQADLPAEQDSPFLRLRRAVVEAAQARRWDDATAQARKLLDMTLPRGNPYEQLDASGLLYALLYQQGQYPQAVLQTDQMMALAAADGYDPVSGQMQALIQRGLTAAMMAGDQGALARYLQALQQESKAFAPLWQWNTADQQLRYQAAQLTVPLVQGRWVLVQLEPARDRKEAANLEYVYLKPDGRRLRVRMRLGYDVGLKDMDAAARQKSLQQERSFFASEQTPEPGLRLTALPFADVVQSQQASREKREEGRPDVLHLDWGLVRGNWKLSLHAEQMDSESDSALQQLPQLWQAMQWPKAPELPPELPRQEREVSHAWRVDDDWSRAGQLARAALADAQFPAELARLNTVAGISAFKAAQQAEAGRYLEQALQAWPYVSLFRLESELVDLAQQYGAELAAQQGRDADAARLMRQYLRNAGGLQNIWVQARDPKVADLENRHTGMVLPMRAAGFHLQESQDSQRMMYRDLMTGQLLGLTTGLKIPESDEAQEKLLRTALEKQFRLTTGSLKKRSFTAQTRSRDRRPEGRQWTFEVSLQESRPGAASVKRVVFWIVDQGASRAILRAPVASPREQTRAEQLAQALSW</sequence>
<dbReference type="AlphaFoldDB" id="A0A076PWB2"/>
<proteinExistence type="predicted"/>
<dbReference type="HOGENOM" id="CLU_434584_0_0_4"/>
<accession>A0A076PWB2</accession>
<organism evidence="2 3">
    <name type="scientific">Comamonas testosteroni TK102</name>
    <dbReference type="NCBI Taxonomy" id="1392005"/>
    <lineage>
        <taxon>Bacteria</taxon>
        <taxon>Pseudomonadati</taxon>
        <taxon>Pseudomonadota</taxon>
        <taxon>Betaproteobacteria</taxon>
        <taxon>Burkholderiales</taxon>
        <taxon>Comamonadaceae</taxon>
        <taxon>Comamonas</taxon>
    </lineage>
</organism>
<gene>
    <name evidence="2" type="ORF">O987_17625</name>
</gene>
<feature type="chain" id="PRO_5001716154" evidence="1">
    <location>
        <begin position="35"/>
        <end position="629"/>
    </location>
</feature>
<reference evidence="2 3" key="1">
    <citation type="journal article" date="2014" name="Genome Announc.">
        <title>Complete Genome Sequence of Polychlorinated Biphenyl Degrader Comamonas testosteroni TK102 (NBRC 109938).</title>
        <authorList>
            <person name="Fukuda K."/>
            <person name="Hosoyama A."/>
            <person name="Tsuchikane K."/>
            <person name="Ohji S."/>
            <person name="Yamazoe A."/>
            <person name="Fujita N."/>
            <person name="Shintani M."/>
            <person name="Kimbara K."/>
        </authorList>
    </citation>
    <scope>NUCLEOTIDE SEQUENCE [LARGE SCALE GENOMIC DNA]</scope>
    <source>
        <strain evidence="2">TK102</strain>
    </source>
</reference>
<feature type="signal peptide" evidence="1">
    <location>
        <begin position="1"/>
        <end position="34"/>
    </location>
</feature>
<dbReference type="KEGG" id="ctes:O987_17625"/>